<proteinExistence type="inferred from homology"/>
<feature type="compositionally biased region" description="Basic and acidic residues" evidence="10">
    <location>
        <begin position="231"/>
        <end position="242"/>
    </location>
</feature>
<keyword evidence="6" id="KW-0238">DNA-binding</keyword>
<sequence length="446" mass="50866">MNSKNEINSPKFSSAFDSSSFSMDFEPSVPVPMECLQMSPVPPFLSKTFDLVDDPSLNPIISWSSNGVSFTVWDPLEFARIVLPRHFKHNNFSSFVRQLNTYGFRKIDTDKWEFFNEGFQKGKKHLLKNIQRRRSSQSQQVGNYVGTSSSSSSSDAAGKSGVEIEVEKLKKERSVLMQEMIELQQQQRVTARHAGNVNQRLQSAEQRQKQMVSFLAKLFQNPDFLARLNRKKEQQRDIESPRAKRKFVKQHRNETETTSEENLKDEKKIVRYQHQVSIENSPHYVSHDLERDMSEGVEDFASQIENISSDELSAMHGIIGEGSFSFGLEEPLFKGKNVISPNEEIVPKKFVNFPEEKGFQEFQCFKQEDIWDTNLNVGVAAPSSGNELWENPMNYGVLDFGVTSEMSESDIWDIGFGSLGIDNWPVDESTLEIDSQVGKPKDDSPC</sequence>
<comment type="subcellular location">
    <subcellularLocation>
        <location evidence="1">Nucleus</location>
    </subcellularLocation>
</comment>
<dbReference type="SUPFAM" id="SSF46785">
    <property type="entry name" value="Winged helix' DNA-binding domain"/>
    <property type="match status" value="1"/>
</dbReference>
<reference evidence="13" key="2">
    <citation type="submission" date="2025-08" db="UniProtKB">
        <authorList>
            <consortium name="RefSeq"/>
        </authorList>
    </citation>
    <scope>IDENTIFICATION</scope>
    <source>
        <tissue evidence="13">Etiolated seedlings</tissue>
    </source>
</reference>
<dbReference type="SMART" id="SM00415">
    <property type="entry name" value="HSF"/>
    <property type="match status" value="1"/>
</dbReference>
<dbReference type="OrthoDB" id="60033at2759"/>
<dbReference type="GO" id="GO:0034605">
    <property type="term" value="P:cellular response to heat"/>
    <property type="evidence" value="ECO:0007669"/>
    <property type="project" value="TreeGrafter"/>
</dbReference>
<accession>A0A1S2Y0Z5</accession>
<dbReference type="Pfam" id="PF00447">
    <property type="entry name" value="HSF_DNA-bind"/>
    <property type="match status" value="1"/>
</dbReference>
<dbReference type="GO" id="GO:0003700">
    <property type="term" value="F:DNA-binding transcription factor activity"/>
    <property type="evidence" value="ECO:0007669"/>
    <property type="project" value="InterPro"/>
</dbReference>
<dbReference type="GeneID" id="101513159"/>
<evidence type="ECO:0000256" key="8">
    <source>
        <dbReference type="ARBA" id="ARBA00023242"/>
    </source>
</evidence>
<keyword evidence="4" id="KW-0805">Transcription regulation</keyword>
<keyword evidence="3" id="KW-0597">Phosphoprotein</keyword>
<dbReference type="FunFam" id="1.10.10.10:FF:000037">
    <property type="entry name" value="Heat stress transcription factor B-4"/>
    <property type="match status" value="1"/>
</dbReference>
<dbReference type="GO" id="GO:0005634">
    <property type="term" value="C:nucleus"/>
    <property type="evidence" value="ECO:0007669"/>
    <property type="project" value="UniProtKB-SubCell"/>
</dbReference>
<evidence type="ECO:0000256" key="3">
    <source>
        <dbReference type="ARBA" id="ARBA00022553"/>
    </source>
</evidence>
<dbReference type="Gene3D" id="1.10.10.10">
    <property type="entry name" value="Winged helix-like DNA-binding domain superfamily/Winged helix DNA-binding domain"/>
    <property type="match status" value="1"/>
</dbReference>
<dbReference type="PANTHER" id="PTHR10015">
    <property type="entry name" value="HEAT SHOCK TRANSCRIPTION FACTOR"/>
    <property type="match status" value="1"/>
</dbReference>
<keyword evidence="7" id="KW-0804">Transcription</keyword>
<feature type="region of interest" description="Disordered" evidence="10">
    <location>
        <begin position="231"/>
        <end position="262"/>
    </location>
</feature>
<evidence type="ECO:0000256" key="10">
    <source>
        <dbReference type="SAM" id="MobiDB-lite"/>
    </source>
</evidence>
<dbReference type="Proteomes" id="UP000087171">
    <property type="component" value="Chromosome Ca4"/>
</dbReference>
<dbReference type="STRING" id="3827.A0A1S2Y0Z5"/>
<feature type="region of interest" description="Disordered" evidence="10">
    <location>
        <begin position="133"/>
        <end position="161"/>
    </location>
</feature>
<dbReference type="PaxDb" id="3827-XP_004497602.1"/>
<evidence type="ECO:0000259" key="11">
    <source>
        <dbReference type="PROSITE" id="PS00434"/>
    </source>
</evidence>
<protein>
    <submittedName>
        <fullName evidence="13">Heat stress transcription factor A-3</fullName>
    </submittedName>
</protein>
<comment type="subunit">
    <text evidence="2">Homotrimer.</text>
</comment>
<dbReference type="PANTHER" id="PTHR10015:SF337">
    <property type="entry name" value="HEAT STRESS TRANSCRIPTION FACTOR A-3"/>
    <property type="match status" value="1"/>
</dbReference>
<dbReference type="PRINTS" id="PR00056">
    <property type="entry name" value="HSFDOMAIN"/>
</dbReference>
<evidence type="ECO:0000313" key="13">
    <source>
        <dbReference type="RefSeq" id="XP_004497602.1"/>
    </source>
</evidence>
<dbReference type="GO" id="GO:0006357">
    <property type="term" value="P:regulation of transcription by RNA polymerase II"/>
    <property type="evidence" value="ECO:0007669"/>
    <property type="project" value="TreeGrafter"/>
</dbReference>
<gene>
    <name evidence="13" type="primary">HSFA3</name>
</gene>
<comment type="similarity">
    <text evidence="9">Belongs to the HSF family.</text>
</comment>
<feature type="compositionally biased region" description="Basic and acidic residues" evidence="10">
    <location>
        <begin position="251"/>
        <end position="262"/>
    </location>
</feature>
<dbReference type="InterPro" id="IPR036388">
    <property type="entry name" value="WH-like_DNA-bd_sf"/>
</dbReference>
<dbReference type="RefSeq" id="XP_004497602.1">
    <property type="nucleotide sequence ID" value="XM_004497545.3"/>
</dbReference>
<evidence type="ECO:0000313" key="12">
    <source>
        <dbReference type="Proteomes" id="UP000087171"/>
    </source>
</evidence>
<keyword evidence="8" id="KW-0539">Nucleus</keyword>
<reference evidence="12" key="1">
    <citation type="journal article" date="2013" name="Nat. Biotechnol.">
        <title>Draft genome sequence of chickpea (Cicer arietinum) provides a resource for trait improvement.</title>
        <authorList>
            <person name="Varshney R.K."/>
            <person name="Song C."/>
            <person name="Saxena R.K."/>
            <person name="Azam S."/>
            <person name="Yu S."/>
            <person name="Sharpe A.G."/>
            <person name="Cannon S."/>
            <person name="Baek J."/>
            <person name="Rosen B.D."/>
            <person name="Tar'an B."/>
            <person name="Millan T."/>
            <person name="Zhang X."/>
            <person name="Ramsay L.D."/>
            <person name="Iwata A."/>
            <person name="Wang Y."/>
            <person name="Nelson W."/>
            <person name="Farmer A.D."/>
            <person name="Gaur P.M."/>
            <person name="Soderlund C."/>
            <person name="Penmetsa R.V."/>
            <person name="Xu C."/>
            <person name="Bharti A.K."/>
            <person name="He W."/>
            <person name="Winter P."/>
            <person name="Zhao S."/>
            <person name="Hane J.K."/>
            <person name="Carrasquilla-Garcia N."/>
            <person name="Condie J.A."/>
            <person name="Upadhyaya H.D."/>
            <person name="Luo M.C."/>
            <person name="Thudi M."/>
            <person name="Gowda C.L."/>
            <person name="Singh N.P."/>
            <person name="Lichtenzveig J."/>
            <person name="Gali K.K."/>
            <person name="Rubio J."/>
            <person name="Nadarajan N."/>
            <person name="Dolezel J."/>
            <person name="Bansal K.C."/>
            <person name="Xu X."/>
            <person name="Edwards D."/>
            <person name="Zhang G."/>
            <person name="Kahl G."/>
            <person name="Gil J."/>
            <person name="Singh K.B."/>
            <person name="Datta S.K."/>
            <person name="Jackson S.A."/>
            <person name="Wang J."/>
            <person name="Cook D.R."/>
        </authorList>
    </citation>
    <scope>NUCLEOTIDE SEQUENCE [LARGE SCALE GENOMIC DNA]</scope>
    <source>
        <strain evidence="12">cv. CDC Frontier</strain>
    </source>
</reference>
<evidence type="ECO:0000256" key="4">
    <source>
        <dbReference type="ARBA" id="ARBA00023015"/>
    </source>
</evidence>
<evidence type="ECO:0000256" key="6">
    <source>
        <dbReference type="ARBA" id="ARBA00023125"/>
    </source>
</evidence>
<dbReference type="PROSITE" id="PS00434">
    <property type="entry name" value="HSF_DOMAIN"/>
    <property type="match status" value="1"/>
</dbReference>
<evidence type="ECO:0000256" key="7">
    <source>
        <dbReference type="ARBA" id="ARBA00023163"/>
    </source>
</evidence>
<feature type="domain" description="HSF-type DNA-binding" evidence="11">
    <location>
        <begin position="83"/>
        <end position="107"/>
    </location>
</feature>
<name>A0A1S2Y0Z5_CICAR</name>
<keyword evidence="12" id="KW-1185">Reference proteome</keyword>
<organism evidence="12 13">
    <name type="scientific">Cicer arietinum</name>
    <name type="common">Chickpea</name>
    <name type="synonym">Garbanzo</name>
    <dbReference type="NCBI Taxonomy" id="3827"/>
    <lineage>
        <taxon>Eukaryota</taxon>
        <taxon>Viridiplantae</taxon>
        <taxon>Streptophyta</taxon>
        <taxon>Embryophyta</taxon>
        <taxon>Tracheophyta</taxon>
        <taxon>Spermatophyta</taxon>
        <taxon>Magnoliopsida</taxon>
        <taxon>eudicotyledons</taxon>
        <taxon>Gunneridae</taxon>
        <taxon>Pentapetalae</taxon>
        <taxon>rosids</taxon>
        <taxon>fabids</taxon>
        <taxon>Fabales</taxon>
        <taxon>Fabaceae</taxon>
        <taxon>Papilionoideae</taxon>
        <taxon>50 kb inversion clade</taxon>
        <taxon>NPAAA clade</taxon>
        <taxon>Hologalegina</taxon>
        <taxon>IRL clade</taxon>
        <taxon>Cicereae</taxon>
        <taxon>Cicer</taxon>
    </lineage>
</organism>
<keyword evidence="5" id="KW-0346">Stress response</keyword>
<dbReference type="InterPro" id="IPR000232">
    <property type="entry name" value="HSF_DNA-bd"/>
</dbReference>
<evidence type="ECO:0000256" key="9">
    <source>
        <dbReference type="RuleBase" id="RU004020"/>
    </source>
</evidence>
<dbReference type="GO" id="GO:0000978">
    <property type="term" value="F:RNA polymerase II cis-regulatory region sequence-specific DNA binding"/>
    <property type="evidence" value="ECO:0007669"/>
    <property type="project" value="TreeGrafter"/>
</dbReference>
<dbReference type="KEGG" id="cam:101513159"/>
<evidence type="ECO:0000256" key="5">
    <source>
        <dbReference type="ARBA" id="ARBA00023016"/>
    </source>
</evidence>
<evidence type="ECO:0000256" key="2">
    <source>
        <dbReference type="ARBA" id="ARBA00011233"/>
    </source>
</evidence>
<dbReference type="InterPro" id="IPR036390">
    <property type="entry name" value="WH_DNA-bd_sf"/>
</dbReference>
<dbReference type="AlphaFoldDB" id="A0A1S2Y0Z5"/>
<dbReference type="eggNOG" id="KOG0627">
    <property type="taxonomic scope" value="Eukaryota"/>
</dbReference>
<evidence type="ECO:0000256" key="1">
    <source>
        <dbReference type="ARBA" id="ARBA00004123"/>
    </source>
</evidence>